<dbReference type="InterPro" id="IPR006603">
    <property type="entry name" value="PQ-loop_rpt"/>
</dbReference>
<feature type="transmembrane region" description="Helical" evidence="6">
    <location>
        <begin position="12"/>
        <end position="32"/>
    </location>
</feature>
<name>A0A9P6R3A4_9FUNG</name>
<dbReference type="Proteomes" id="UP000738325">
    <property type="component" value="Unassembled WGS sequence"/>
</dbReference>
<dbReference type="GO" id="GO:0016020">
    <property type="term" value="C:membrane"/>
    <property type="evidence" value="ECO:0007669"/>
    <property type="project" value="UniProtKB-SubCell"/>
</dbReference>
<feature type="transmembrane region" description="Helical" evidence="6">
    <location>
        <begin position="44"/>
        <end position="61"/>
    </location>
</feature>
<proteinExistence type="predicted"/>
<dbReference type="Pfam" id="PF04193">
    <property type="entry name" value="PQ-loop"/>
    <property type="match status" value="2"/>
</dbReference>
<keyword evidence="8" id="KW-1185">Reference proteome</keyword>
<sequence>MPTARVIVENVFGYLGIIFWSFQLLPQVIANYKSKSAKGLSPSMFAIWTLASLGFGAYSIVEGLSIPIILQPHLFGFFSTTCFIQCLYYGGTTNWSKTVMTLFIILTVMLLAGIEVAAVYGTRAGVSHDVPGTIDAAGILPVVLLFLGFLPQYKEIIYYRSVVGVSMVFIAADASGSVFSLISLAFSKSFDLLAALNYIIVLVCDLAVVAFYIFYNKCHPSLARFSEQESLEEETKSDLQDSSSVSETP</sequence>
<evidence type="ECO:0000256" key="6">
    <source>
        <dbReference type="SAM" id="Phobius"/>
    </source>
</evidence>
<evidence type="ECO:0000256" key="4">
    <source>
        <dbReference type="ARBA" id="ARBA00023136"/>
    </source>
</evidence>
<keyword evidence="2 6" id="KW-0812">Transmembrane</keyword>
<evidence type="ECO:0000256" key="5">
    <source>
        <dbReference type="SAM" id="MobiDB-lite"/>
    </source>
</evidence>
<feature type="transmembrane region" description="Helical" evidence="6">
    <location>
        <begin position="132"/>
        <end position="150"/>
    </location>
</feature>
<evidence type="ECO:0000313" key="7">
    <source>
        <dbReference type="EMBL" id="KAG0308539.1"/>
    </source>
</evidence>
<dbReference type="PANTHER" id="PTHR16201">
    <property type="entry name" value="SEVEN TRANSMEMBRANE PROTEIN 1-RELATED"/>
    <property type="match status" value="1"/>
</dbReference>
<accession>A0A9P6R3A4</accession>
<feature type="transmembrane region" description="Helical" evidence="6">
    <location>
        <begin position="102"/>
        <end position="120"/>
    </location>
</feature>
<reference evidence="7" key="1">
    <citation type="journal article" date="2020" name="Fungal Divers.">
        <title>Resolving the Mortierellaceae phylogeny through synthesis of multi-gene phylogenetics and phylogenomics.</title>
        <authorList>
            <person name="Vandepol N."/>
            <person name="Liber J."/>
            <person name="Desiro A."/>
            <person name="Na H."/>
            <person name="Kennedy M."/>
            <person name="Barry K."/>
            <person name="Grigoriev I.V."/>
            <person name="Miller A.N."/>
            <person name="O'Donnell K."/>
            <person name="Stajich J.E."/>
            <person name="Bonito G."/>
        </authorList>
    </citation>
    <scope>NUCLEOTIDE SEQUENCE</scope>
    <source>
        <strain evidence="7">REB-010B</strain>
    </source>
</reference>
<evidence type="ECO:0000256" key="1">
    <source>
        <dbReference type="ARBA" id="ARBA00004141"/>
    </source>
</evidence>
<feature type="transmembrane region" description="Helical" evidence="6">
    <location>
        <begin position="162"/>
        <end position="186"/>
    </location>
</feature>
<comment type="caution">
    <text evidence="7">The sequence shown here is derived from an EMBL/GenBank/DDBJ whole genome shotgun (WGS) entry which is preliminary data.</text>
</comment>
<dbReference type="AlphaFoldDB" id="A0A9P6R3A4"/>
<feature type="transmembrane region" description="Helical" evidence="6">
    <location>
        <begin position="192"/>
        <end position="215"/>
    </location>
</feature>
<gene>
    <name evidence="7" type="ORF">BGZ99_001114</name>
</gene>
<dbReference type="OrthoDB" id="407617at2759"/>
<evidence type="ECO:0000256" key="2">
    <source>
        <dbReference type="ARBA" id="ARBA00022692"/>
    </source>
</evidence>
<dbReference type="EMBL" id="JAAAIP010001269">
    <property type="protein sequence ID" value="KAG0308539.1"/>
    <property type="molecule type" value="Genomic_DNA"/>
</dbReference>
<evidence type="ECO:0008006" key="9">
    <source>
        <dbReference type="Google" id="ProtNLM"/>
    </source>
</evidence>
<dbReference type="SMART" id="SM00679">
    <property type="entry name" value="CTNS"/>
    <property type="match status" value="2"/>
</dbReference>
<feature type="compositionally biased region" description="Polar residues" evidence="5">
    <location>
        <begin position="240"/>
        <end position="249"/>
    </location>
</feature>
<feature type="region of interest" description="Disordered" evidence="5">
    <location>
        <begin position="228"/>
        <end position="249"/>
    </location>
</feature>
<keyword evidence="3 6" id="KW-1133">Transmembrane helix</keyword>
<comment type="subcellular location">
    <subcellularLocation>
        <location evidence="1">Membrane</location>
        <topology evidence="1">Multi-pass membrane protein</topology>
    </subcellularLocation>
</comment>
<protein>
    <recommendedName>
        <fullName evidence="9">PQ-loop-domain-containing protein</fullName>
    </recommendedName>
</protein>
<organism evidence="7 8">
    <name type="scientific">Dissophora globulifera</name>
    <dbReference type="NCBI Taxonomy" id="979702"/>
    <lineage>
        <taxon>Eukaryota</taxon>
        <taxon>Fungi</taxon>
        <taxon>Fungi incertae sedis</taxon>
        <taxon>Mucoromycota</taxon>
        <taxon>Mortierellomycotina</taxon>
        <taxon>Mortierellomycetes</taxon>
        <taxon>Mortierellales</taxon>
        <taxon>Mortierellaceae</taxon>
        <taxon>Dissophora</taxon>
    </lineage>
</organism>
<dbReference type="Gene3D" id="1.20.1280.290">
    <property type="match status" value="2"/>
</dbReference>
<evidence type="ECO:0000313" key="8">
    <source>
        <dbReference type="Proteomes" id="UP000738325"/>
    </source>
</evidence>
<evidence type="ECO:0000256" key="3">
    <source>
        <dbReference type="ARBA" id="ARBA00022989"/>
    </source>
</evidence>
<dbReference type="InterPro" id="IPR051415">
    <property type="entry name" value="LAAT-1"/>
</dbReference>
<keyword evidence="4 6" id="KW-0472">Membrane</keyword>
<dbReference type="PANTHER" id="PTHR16201:SF37">
    <property type="entry name" value="PQ-LOOP REPEAT-CONTAINING PROTEIN"/>
    <property type="match status" value="1"/>
</dbReference>